<name>A0ABD1MV08_9FABA</name>
<comment type="caution">
    <text evidence="2">The sequence shown here is derived from an EMBL/GenBank/DDBJ whole genome shotgun (WGS) entry which is preliminary data.</text>
</comment>
<accession>A0ABD1MV08</accession>
<keyword evidence="3" id="KW-1185">Reference proteome</keyword>
<dbReference type="EMBL" id="JBGMDY010000003">
    <property type="protein sequence ID" value="KAL2339652.1"/>
    <property type="molecule type" value="Genomic_DNA"/>
</dbReference>
<sequence length="150" mass="17064">MLFLNLLMGVRKLGDGIGCGSDYEVKVYEKNQFDCGFMRCDLVEEGDNETQWFWRRSKTPLQWLLCFPLGTRPSPTTSLTLTTSRPPSPRTTPASPSSISSASTFIYGYVNLIFVLQHDLNHAKTDFTSYDYLCVRLTHVSSTRLFLFSL</sequence>
<protein>
    <submittedName>
        <fullName evidence="2">Uncharacterized protein</fullName>
    </submittedName>
</protein>
<reference evidence="2 3" key="1">
    <citation type="submission" date="2024-08" db="EMBL/GenBank/DDBJ databases">
        <title>Insights into the chromosomal genome structure of Flemingia macrophylla.</title>
        <authorList>
            <person name="Ding Y."/>
            <person name="Zhao Y."/>
            <person name="Bi W."/>
            <person name="Wu M."/>
            <person name="Zhao G."/>
            <person name="Gong Y."/>
            <person name="Li W."/>
            <person name="Zhang P."/>
        </authorList>
    </citation>
    <scope>NUCLEOTIDE SEQUENCE [LARGE SCALE GENOMIC DNA]</scope>
    <source>
        <strain evidence="2">DYQJB</strain>
        <tissue evidence="2">Leaf</tissue>
    </source>
</reference>
<organism evidence="2 3">
    <name type="scientific">Flemingia macrophylla</name>
    <dbReference type="NCBI Taxonomy" id="520843"/>
    <lineage>
        <taxon>Eukaryota</taxon>
        <taxon>Viridiplantae</taxon>
        <taxon>Streptophyta</taxon>
        <taxon>Embryophyta</taxon>
        <taxon>Tracheophyta</taxon>
        <taxon>Spermatophyta</taxon>
        <taxon>Magnoliopsida</taxon>
        <taxon>eudicotyledons</taxon>
        <taxon>Gunneridae</taxon>
        <taxon>Pentapetalae</taxon>
        <taxon>rosids</taxon>
        <taxon>fabids</taxon>
        <taxon>Fabales</taxon>
        <taxon>Fabaceae</taxon>
        <taxon>Papilionoideae</taxon>
        <taxon>50 kb inversion clade</taxon>
        <taxon>NPAAA clade</taxon>
        <taxon>indigoferoid/millettioid clade</taxon>
        <taxon>Phaseoleae</taxon>
        <taxon>Flemingia</taxon>
    </lineage>
</organism>
<evidence type="ECO:0000256" key="1">
    <source>
        <dbReference type="SAM" id="MobiDB-lite"/>
    </source>
</evidence>
<dbReference type="Proteomes" id="UP001603857">
    <property type="component" value="Unassembled WGS sequence"/>
</dbReference>
<evidence type="ECO:0000313" key="3">
    <source>
        <dbReference type="Proteomes" id="UP001603857"/>
    </source>
</evidence>
<proteinExistence type="predicted"/>
<evidence type="ECO:0000313" key="2">
    <source>
        <dbReference type="EMBL" id="KAL2339652.1"/>
    </source>
</evidence>
<feature type="region of interest" description="Disordered" evidence="1">
    <location>
        <begin position="76"/>
        <end position="99"/>
    </location>
</feature>
<gene>
    <name evidence="2" type="ORF">Fmac_007592</name>
</gene>
<dbReference type="AlphaFoldDB" id="A0ABD1MV08"/>